<dbReference type="AlphaFoldDB" id="A0A1M4T6Q3"/>
<evidence type="ECO:0000313" key="1">
    <source>
        <dbReference type="EMBL" id="SHE40131.1"/>
    </source>
</evidence>
<evidence type="ECO:0000313" key="2">
    <source>
        <dbReference type="Proteomes" id="UP000184476"/>
    </source>
</evidence>
<name>A0A1M4T6Q3_9BACL</name>
<dbReference type="EMBL" id="FQVL01000001">
    <property type="protein sequence ID" value="SHE40131.1"/>
    <property type="molecule type" value="Genomic_DNA"/>
</dbReference>
<accession>A0A1M4T6Q3</accession>
<reference evidence="1 2" key="1">
    <citation type="submission" date="2016-11" db="EMBL/GenBank/DDBJ databases">
        <authorList>
            <person name="Jaros S."/>
            <person name="Januszkiewicz K."/>
            <person name="Wedrychowicz H."/>
        </authorList>
    </citation>
    <scope>NUCLEOTIDE SEQUENCE [LARGE SCALE GENOMIC DNA]</scope>
    <source>
        <strain evidence="1 2">DSM 44666</strain>
    </source>
</reference>
<organism evidence="1 2">
    <name type="scientific">Seinonella peptonophila</name>
    <dbReference type="NCBI Taxonomy" id="112248"/>
    <lineage>
        <taxon>Bacteria</taxon>
        <taxon>Bacillati</taxon>
        <taxon>Bacillota</taxon>
        <taxon>Bacilli</taxon>
        <taxon>Bacillales</taxon>
        <taxon>Thermoactinomycetaceae</taxon>
        <taxon>Seinonella</taxon>
    </lineage>
</organism>
<dbReference type="Proteomes" id="UP000184476">
    <property type="component" value="Unassembled WGS sequence"/>
</dbReference>
<sequence>MMFPSKFKNDSSQSPGFPFIRAYNNWQAQVKKALHPIGLTYPIIYYSHCDSLPTEQRKVCDPSDDGKPCRDRRYDYFTNP</sequence>
<gene>
    <name evidence="1" type="ORF">SAMN05444392_101334</name>
</gene>
<protein>
    <submittedName>
        <fullName evidence="1">Uncharacterized protein</fullName>
    </submittedName>
</protein>
<proteinExistence type="predicted"/>
<keyword evidence="2" id="KW-1185">Reference proteome</keyword>